<protein>
    <submittedName>
        <fullName evidence="1">Uncharacterized protein</fullName>
    </submittedName>
</protein>
<dbReference type="EMBL" id="SZYD01000006">
    <property type="protein sequence ID" value="KAD5960553.1"/>
    <property type="molecule type" value="Genomic_DNA"/>
</dbReference>
<gene>
    <name evidence="1" type="ORF">E3N88_12025</name>
</gene>
<proteinExistence type="predicted"/>
<sequence>MPTAQPLTAYELDTNTCLYPSFLQAITTFLHLHRLSSFHRPLFLSGATSSHTSYPPNDLHIEFSLSEGVIPTDLRIHTSYPPTARFRRGRKTTPGQPPPPFAYRHPSPVVVNRDFRQSWLSMLDTFLTPVHLQDDVVELLKTLTTVAIDLISSFPDKTSSFQKKNSRSFFSGRLTCLLCCWIPLEIPVTGGQICPQRWFYALKGCFIGQKI</sequence>
<comment type="caution">
    <text evidence="1">The sequence shown here is derived from an EMBL/GenBank/DDBJ whole genome shotgun (WGS) entry which is preliminary data.</text>
</comment>
<dbReference type="AlphaFoldDB" id="A0A5N6P6Y4"/>
<accession>A0A5N6P6Y4</accession>
<evidence type="ECO:0000313" key="2">
    <source>
        <dbReference type="Proteomes" id="UP000326396"/>
    </source>
</evidence>
<reference evidence="1 2" key="1">
    <citation type="submission" date="2019-05" db="EMBL/GenBank/DDBJ databases">
        <title>Mikania micrantha, genome provides insights into the molecular mechanism of rapid growth.</title>
        <authorList>
            <person name="Liu B."/>
        </authorList>
    </citation>
    <scope>NUCLEOTIDE SEQUENCE [LARGE SCALE GENOMIC DNA]</scope>
    <source>
        <strain evidence="1">NLD-2019</strain>
        <tissue evidence="1">Leaf</tissue>
    </source>
</reference>
<evidence type="ECO:0000313" key="1">
    <source>
        <dbReference type="EMBL" id="KAD5960553.1"/>
    </source>
</evidence>
<name>A0A5N6P6Y4_9ASTR</name>
<keyword evidence="2" id="KW-1185">Reference proteome</keyword>
<organism evidence="1 2">
    <name type="scientific">Mikania micrantha</name>
    <name type="common">bitter vine</name>
    <dbReference type="NCBI Taxonomy" id="192012"/>
    <lineage>
        <taxon>Eukaryota</taxon>
        <taxon>Viridiplantae</taxon>
        <taxon>Streptophyta</taxon>
        <taxon>Embryophyta</taxon>
        <taxon>Tracheophyta</taxon>
        <taxon>Spermatophyta</taxon>
        <taxon>Magnoliopsida</taxon>
        <taxon>eudicotyledons</taxon>
        <taxon>Gunneridae</taxon>
        <taxon>Pentapetalae</taxon>
        <taxon>asterids</taxon>
        <taxon>campanulids</taxon>
        <taxon>Asterales</taxon>
        <taxon>Asteraceae</taxon>
        <taxon>Asteroideae</taxon>
        <taxon>Heliantheae alliance</taxon>
        <taxon>Eupatorieae</taxon>
        <taxon>Mikania</taxon>
    </lineage>
</organism>
<dbReference type="Proteomes" id="UP000326396">
    <property type="component" value="Linkage Group LG14"/>
</dbReference>